<dbReference type="EMBL" id="LR130778">
    <property type="protein sequence ID" value="VDN46119.1"/>
    <property type="molecule type" value="Genomic_DNA"/>
</dbReference>
<dbReference type="Pfam" id="PF13482">
    <property type="entry name" value="RNase_H_2"/>
    <property type="match status" value="1"/>
</dbReference>
<evidence type="ECO:0000313" key="2">
    <source>
        <dbReference type="EMBL" id="VDN46119.1"/>
    </source>
</evidence>
<evidence type="ECO:0000259" key="1">
    <source>
        <dbReference type="Pfam" id="PF13482"/>
    </source>
</evidence>
<dbReference type="InterPro" id="IPR036397">
    <property type="entry name" value="RNaseH_sf"/>
</dbReference>
<name>A0A3P7RZJ7_9FIRM</name>
<dbReference type="RefSeq" id="WP_125135684.1">
    <property type="nucleotide sequence ID" value="NZ_LR130778.1"/>
</dbReference>
<dbReference type="PANTHER" id="PTHR38462:SF1">
    <property type="entry name" value="YPRB RIBONUCLEASE H-LIKE DOMAIN-CONTAINING PROTEIN"/>
    <property type="match status" value="1"/>
</dbReference>
<proteinExistence type="predicted"/>
<dbReference type="SUPFAM" id="SSF53098">
    <property type="entry name" value="Ribonuclease H-like"/>
    <property type="match status" value="1"/>
</dbReference>
<dbReference type="OrthoDB" id="9790530at2"/>
<dbReference type="Gene3D" id="3.30.420.10">
    <property type="entry name" value="Ribonuclease H-like superfamily/Ribonuclease H"/>
    <property type="match status" value="1"/>
</dbReference>
<dbReference type="KEGG" id="cbar:PATL70BA_0274"/>
<dbReference type="InterPro" id="IPR038720">
    <property type="entry name" value="YprB_RNase_H-like_dom"/>
</dbReference>
<dbReference type="PANTHER" id="PTHR38462">
    <property type="entry name" value="EXONUCLEASE-LIKE PROTEIN"/>
    <property type="match status" value="1"/>
</dbReference>
<dbReference type="Proteomes" id="UP000279029">
    <property type="component" value="Chromosome"/>
</dbReference>
<dbReference type="GO" id="GO:0003676">
    <property type="term" value="F:nucleic acid binding"/>
    <property type="evidence" value="ECO:0007669"/>
    <property type="project" value="InterPro"/>
</dbReference>
<sequence length="356" mass="42230">MLVTQDILNTSEYEPNHFLLEPGTMAFDIETTGFSHKYATIYLIGMVYFDTIKNEWILEQWFCEKASDEYELLFKFNAQLKKYNRIYHFNGDQFDLPFIKGRMALYKMDCAPYISYDLLKIVRPFKKTLGLENLKLKTLEKYFGYHRDDPFTGGDLIHVYEVYKDTKDHKLFQTLLLHNYEDLLGLVSVITHMPLFDLLKQMKDDVMDISEIYGYEEEGVYVIQFPLDDSVNQSFDLPLYQLIINHQFCTLRIPIQSVDLKYYFPNPKDYYFLTTEGYAIHKNVGKYVDPSHKIQATKENCYILKGGNFLPAYKHLNLPFHYYYENYTDVQGYILLEDLATEEDLILYVRKLLTLL</sequence>
<feature type="domain" description="YprB ribonuclease H-like" evidence="1">
    <location>
        <begin position="27"/>
        <end position="193"/>
    </location>
</feature>
<accession>A0A3P7RZJ7</accession>
<evidence type="ECO:0000313" key="3">
    <source>
        <dbReference type="Proteomes" id="UP000279029"/>
    </source>
</evidence>
<protein>
    <recommendedName>
        <fullName evidence="1">YprB ribonuclease H-like domain-containing protein</fullName>
    </recommendedName>
</protein>
<organism evidence="2 3">
    <name type="scientific">Petrocella atlantisensis</name>
    <dbReference type="NCBI Taxonomy" id="2173034"/>
    <lineage>
        <taxon>Bacteria</taxon>
        <taxon>Bacillati</taxon>
        <taxon>Bacillota</taxon>
        <taxon>Clostridia</taxon>
        <taxon>Lachnospirales</taxon>
        <taxon>Vallitaleaceae</taxon>
        <taxon>Petrocella</taxon>
    </lineage>
</organism>
<reference evidence="2 3" key="1">
    <citation type="submission" date="2018-09" db="EMBL/GenBank/DDBJ databases">
        <authorList>
            <person name="Postec A."/>
        </authorList>
    </citation>
    <scope>NUCLEOTIDE SEQUENCE [LARGE SCALE GENOMIC DNA]</scope>
    <source>
        <strain evidence="2">70B-A</strain>
    </source>
</reference>
<gene>
    <name evidence="2" type="ORF">PATL70BA_0274</name>
</gene>
<keyword evidence="3" id="KW-1185">Reference proteome</keyword>
<dbReference type="InterPro" id="IPR012337">
    <property type="entry name" value="RNaseH-like_sf"/>
</dbReference>
<dbReference type="AlphaFoldDB" id="A0A3P7RZJ7"/>